<keyword evidence="6" id="KW-0943">RNA-mediated gene silencing</keyword>
<evidence type="ECO:0000256" key="4">
    <source>
        <dbReference type="ARBA" id="ARBA00022664"/>
    </source>
</evidence>
<dbReference type="SUPFAM" id="SSF48371">
    <property type="entry name" value="ARM repeat"/>
    <property type="match status" value="3"/>
</dbReference>
<evidence type="ECO:0000256" key="1">
    <source>
        <dbReference type="ARBA" id="ARBA00004123"/>
    </source>
</evidence>
<gene>
    <name evidence="14" type="ORF">NLS_LOCUS7748</name>
</gene>
<dbReference type="PANTHER" id="PTHR12412">
    <property type="entry name" value="CAP BINDING PROTEIN"/>
    <property type="match status" value="1"/>
</dbReference>
<dbReference type="Pfam" id="PF02854">
    <property type="entry name" value="MIF4G"/>
    <property type="match status" value="1"/>
</dbReference>
<protein>
    <recommendedName>
        <fullName evidence="3">Nuclear cap-binding protein subunit 1</fullName>
    </recommendedName>
    <alternativeName>
        <fullName evidence="9">80 kDa nuclear cap-binding protein</fullName>
    </alternativeName>
</protein>
<keyword evidence="7" id="KW-0508">mRNA splicing</keyword>
<dbReference type="STRING" id="42156.A0A3P6TTH7"/>
<feature type="domain" description="MIF4G" evidence="13">
    <location>
        <begin position="70"/>
        <end position="281"/>
    </location>
</feature>
<comment type="subcellular location">
    <subcellularLocation>
        <location evidence="1">Nucleus</location>
    </subcellularLocation>
</comment>
<dbReference type="OMA" id="AYMILEV"/>
<feature type="region of interest" description="Disordered" evidence="12">
    <location>
        <begin position="1"/>
        <end position="34"/>
    </location>
</feature>
<dbReference type="OrthoDB" id="10252707at2759"/>
<dbReference type="GO" id="GO:0006406">
    <property type="term" value="P:mRNA export from nucleus"/>
    <property type="evidence" value="ECO:0007669"/>
    <property type="project" value="InterPro"/>
</dbReference>
<evidence type="ECO:0000256" key="8">
    <source>
        <dbReference type="ARBA" id="ARBA00023242"/>
    </source>
</evidence>
<dbReference type="Proteomes" id="UP000277928">
    <property type="component" value="Unassembled WGS sequence"/>
</dbReference>
<evidence type="ECO:0000313" key="14">
    <source>
        <dbReference type="EMBL" id="VDK86679.1"/>
    </source>
</evidence>
<keyword evidence="15" id="KW-1185">Reference proteome</keyword>
<dbReference type="GO" id="GO:0000184">
    <property type="term" value="P:nuclear-transcribed mRNA catabolic process, nonsense-mediated decay"/>
    <property type="evidence" value="ECO:0007669"/>
    <property type="project" value="TreeGrafter"/>
</dbReference>
<comment type="similarity">
    <text evidence="2">Belongs to the NCBP1 family.</text>
</comment>
<dbReference type="FunFam" id="1.25.40.180:FF:000041">
    <property type="entry name" value="Nuclear cap-binding protein subunit 1"/>
    <property type="match status" value="1"/>
</dbReference>
<dbReference type="InterPro" id="IPR016024">
    <property type="entry name" value="ARM-type_fold"/>
</dbReference>
<dbReference type="InterPro" id="IPR015172">
    <property type="entry name" value="MIF4G-like_typ-1"/>
</dbReference>
<accession>A0A3P6TTH7</accession>
<evidence type="ECO:0000256" key="2">
    <source>
        <dbReference type="ARBA" id="ARBA00007413"/>
    </source>
</evidence>
<evidence type="ECO:0000256" key="10">
    <source>
        <dbReference type="ARBA" id="ARBA00056386"/>
    </source>
</evidence>
<dbReference type="GO" id="GO:0031053">
    <property type="term" value="P:primary miRNA processing"/>
    <property type="evidence" value="ECO:0007669"/>
    <property type="project" value="UniProtKB-ARBA"/>
</dbReference>
<evidence type="ECO:0000256" key="9">
    <source>
        <dbReference type="ARBA" id="ARBA00030965"/>
    </source>
</evidence>
<dbReference type="SMART" id="SM00543">
    <property type="entry name" value="MIF4G"/>
    <property type="match status" value="1"/>
</dbReference>
<keyword evidence="4" id="KW-0507">mRNA processing</keyword>
<name>A0A3P6TTH7_LITSI</name>
<dbReference type="GO" id="GO:0005634">
    <property type="term" value="C:nucleus"/>
    <property type="evidence" value="ECO:0007669"/>
    <property type="project" value="UniProtKB-SubCell"/>
</dbReference>
<comment type="subunit">
    <text evidence="11">Component of the nuclear cap-binding complex (CBC), a heterodimer composed of ncbp-1 and ncbp-1 that interacts with m7GpppG-capped RNA.</text>
</comment>
<dbReference type="Gene3D" id="1.25.40.180">
    <property type="match status" value="3"/>
</dbReference>
<reference evidence="14 15" key="1">
    <citation type="submission" date="2018-08" db="EMBL/GenBank/DDBJ databases">
        <authorList>
            <person name="Laetsch R D."/>
            <person name="Stevens L."/>
            <person name="Kumar S."/>
            <person name="Blaxter L. M."/>
        </authorList>
    </citation>
    <scope>NUCLEOTIDE SEQUENCE [LARGE SCALE GENOMIC DNA]</scope>
</reference>
<comment type="function">
    <text evidence="10">Component of the cap-binding complex (CBC), which binds cotranscriptionally to the 5'-cap of pre-mRNAs and is involved in various processes such as pre-mRNA splicing and RNA-mediated gene silencing (RNAi). The CBC complex is involved in miRNA-mediated RNA interference and is required for primary microRNAs (miRNAs) processing. In the CBC complex, ncbp-1 does not bind directly capped RNAs (m7GpppG-capped RNA) but is required to stabilize the movement of the N-terminal loop of ncbp-2 and lock the CBC into a high affinity cap-binding state with the cap structure.</text>
</comment>
<dbReference type="PANTHER" id="PTHR12412:SF2">
    <property type="entry name" value="NUCLEAR CAP-BINDING PROTEIN SUBUNIT 1"/>
    <property type="match status" value="1"/>
</dbReference>
<organism evidence="14 15">
    <name type="scientific">Litomosoides sigmodontis</name>
    <name type="common">Filarial nematode worm</name>
    <dbReference type="NCBI Taxonomy" id="42156"/>
    <lineage>
        <taxon>Eukaryota</taxon>
        <taxon>Metazoa</taxon>
        <taxon>Ecdysozoa</taxon>
        <taxon>Nematoda</taxon>
        <taxon>Chromadorea</taxon>
        <taxon>Rhabditida</taxon>
        <taxon>Spirurina</taxon>
        <taxon>Spiruromorpha</taxon>
        <taxon>Filarioidea</taxon>
        <taxon>Onchocercidae</taxon>
        <taxon>Litomosoides</taxon>
    </lineage>
</organism>
<sequence>MSDQEEEERNGRSDLGIGSRGNYGRQNMGDTRCLNDADQRERRRYVGLEEDDISCKRKRCGSDTVKDEILYKLTELLTHVGEKSNSSLESNLESLAHVLETDLDTYKEHIIEILVTCICNTPDKLTVYSTLVGLLNAKKYNFGAELLDKLLLRLNGLMKANNFDHALYIVIFFSDLVNCKVITLNSFVDFLGDLINSASQAEVPQVRRDWFIYVFLHCLPWVGQELAEKSQDQLNAMLDTVEKYLNSRNKEHVKILQVWAKSIHEQEEYLDCLWAQILKLRSDRWREKFITRHYVAFDGTLADALQHNLPGFEPPPHTPNSMYPLPNVVFRFFDYADCPDDGPLLPGAHSIERFLVEEELRWILDQEKSNRKKCASRLLEYDKRTLVPINYVILEVIFSQLFHLPEAPTRPIFYGSLLIELCKTKSMPQVIAQAAEIFYQRIDSMQIACIDRLIDWFSYHMSNFEYRWSWSDWSDCIELDHLAPKHMFVREVLDKCMRLSYHQRLIEFLPASFEKMIPQKPVICYDLNDDEHPDRDFAMVLEKAFREKISADEMIDLLHSKTGNLMDANSRLSIFFKVLLYLARKTFSHNFAALTRYYSTLKEFIGGREDAQLTILRTLYETWKFHRQMIVVLVTKLLKMSLVDASAVVAWLFSDEMKSEFERQWIWEVLTRALEHVSGHVHRTRQAIEDAKMEKKGKESDTEKDDFVSVLADMETNEHDMTDPNTVESFVKESEFADLHECLKNLLLDVLHKFTVTLTEHIVNSESSGNDFQNNWYVYVTGRFKNVFLKHWKDLFEFREALEKELFKEFAIDNNVMENYNQFKALMT</sequence>
<evidence type="ECO:0000313" key="15">
    <source>
        <dbReference type="Proteomes" id="UP000277928"/>
    </source>
</evidence>
<dbReference type="GO" id="GO:0003729">
    <property type="term" value="F:mRNA binding"/>
    <property type="evidence" value="ECO:0007669"/>
    <property type="project" value="TreeGrafter"/>
</dbReference>
<evidence type="ECO:0000259" key="13">
    <source>
        <dbReference type="SMART" id="SM00543"/>
    </source>
</evidence>
<evidence type="ECO:0000256" key="11">
    <source>
        <dbReference type="ARBA" id="ARBA00062747"/>
    </source>
</evidence>
<dbReference type="AlphaFoldDB" id="A0A3P6TTH7"/>
<dbReference type="GO" id="GO:0008380">
    <property type="term" value="P:RNA splicing"/>
    <property type="evidence" value="ECO:0007669"/>
    <property type="project" value="UniProtKB-KW"/>
</dbReference>
<evidence type="ECO:0000256" key="5">
    <source>
        <dbReference type="ARBA" id="ARBA00023042"/>
    </source>
</evidence>
<proteinExistence type="inferred from homology"/>
<dbReference type="Pfam" id="PF09090">
    <property type="entry name" value="MIF4G_like_2"/>
    <property type="match status" value="1"/>
</dbReference>
<keyword evidence="8" id="KW-0539">Nucleus</keyword>
<dbReference type="InterPro" id="IPR003890">
    <property type="entry name" value="MIF4G-like_typ-3"/>
</dbReference>
<evidence type="ECO:0000256" key="7">
    <source>
        <dbReference type="ARBA" id="ARBA00023187"/>
    </source>
</evidence>
<dbReference type="GO" id="GO:0000339">
    <property type="term" value="F:RNA cap binding"/>
    <property type="evidence" value="ECO:0007669"/>
    <property type="project" value="InterPro"/>
</dbReference>
<keyword evidence="5" id="KW-0506">mRNA capping</keyword>
<dbReference type="Pfam" id="PF09088">
    <property type="entry name" value="MIF4G_like"/>
    <property type="match status" value="1"/>
</dbReference>
<evidence type="ECO:0000256" key="6">
    <source>
        <dbReference type="ARBA" id="ARBA00023158"/>
    </source>
</evidence>
<dbReference type="GO" id="GO:0006370">
    <property type="term" value="P:7-methylguanosine mRNA capping"/>
    <property type="evidence" value="ECO:0007669"/>
    <property type="project" value="UniProtKB-KW"/>
</dbReference>
<dbReference type="FunFam" id="1.25.40.180:FF:000010">
    <property type="entry name" value="Nuclear cap-binding protein subunit 1"/>
    <property type="match status" value="1"/>
</dbReference>
<evidence type="ECO:0000256" key="3">
    <source>
        <dbReference type="ARBA" id="ARBA00019879"/>
    </source>
</evidence>
<dbReference type="InterPro" id="IPR015174">
    <property type="entry name" value="MIF4G-like_typ-2"/>
</dbReference>
<dbReference type="GO" id="GO:0005846">
    <property type="term" value="C:nuclear cap binding complex"/>
    <property type="evidence" value="ECO:0007669"/>
    <property type="project" value="InterPro"/>
</dbReference>
<dbReference type="InterPro" id="IPR027159">
    <property type="entry name" value="CBP80"/>
</dbReference>
<dbReference type="EMBL" id="UYRX01000852">
    <property type="protein sequence ID" value="VDK86679.1"/>
    <property type="molecule type" value="Genomic_DNA"/>
</dbReference>
<evidence type="ECO:0000256" key="12">
    <source>
        <dbReference type="SAM" id="MobiDB-lite"/>
    </source>
</evidence>